<evidence type="ECO:0000256" key="1">
    <source>
        <dbReference type="ARBA" id="ARBA00004606"/>
    </source>
</evidence>
<dbReference type="GO" id="GO:0032259">
    <property type="term" value="P:methylation"/>
    <property type="evidence" value="ECO:0007669"/>
    <property type="project" value="UniProtKB-KW"/>
</dbReference>
<evidence type="ECO:0000313" key="8">
    <source>
        <dbReference type="EMBL" id="KAJ4978827.1"/>
    </source>
</evidence>
<keyword evidence="6" id="KW-1133">Transmembrane helix</keyword>
<sequence>MEPSIHSLIKERKYPFIFAFFVLLLCVSVFLLTDNRFTHLPVTDLQNSRAISSSPDNASNQTLRLPPPSSSPNRKEKARDELTVLSPPDQTSNDGGRFDLITWELCEIKGSVAVDYIPCLDNKKAIKALKSKKNMVHRERHCPNPSPRCLLPLPQGYKIPVPWPKSRDMIWFDNVPHPKLVEYKKEQNWVRKSGDYFVFPGGGTQFKGGVKSYIEFIEKTLPNIIGWGKRTRVILDVGCGVASFGGYLLDKDVLTMSFAPKDEHEAQIQFALERGIPAILAVIGTQRLTFPDNVYDLIHCARCRVHWHGDGGKPLMELNRILRPGGFFIWSATPVYRNDSEHLDVWNSMVVLTESICWKMVAKTVNSGGMGGIGLVIYQKPISNTCYEERKEKNPPLCDQKDMQNTSWYVPLRRCLPPLPQWDSGKWPTPWPERLGSKAPRLSRDPRAEEIFFEDTKHWSALVSDVYLDGLAINWSSIRNVMDMNAGYGGFAAALIDQPLWVMNVVPNNGADTLAVIFDRGLIGIYHDWCEAFNTYPRTYDLLHSSYLFGNLTKRCDSVVVVAEMDRILRPEKAKHEWRCLYFHSFEIALGLYSFTKFHESKGDLQFDETSWEIL</sequence>
<evidence type="ECO:0000313" key="9">
    <source>
        <dbReference type="Proteomes" id="UP001141806"/>
    </source>
</evidence>
<dbReference type="Gene3D" id="3.40.50.150">
    <property type="entry name" value="Vaccinia Virus protein VP39"/>
    <property type="match status" value="1"/>
</dbReference>
<dbReference type="EMBL" id="JAMYWD010000002">
    <property type="protein sequence ID" value="KAJ4978827.1"/>
    <property type="molecule type" value="Genomic_DNA"/>
</dbReference>
<dbReference type="FunFam" id="3.40.50.150:FF:000342">
    <property type="entry name" value="Probable methyltransferase PMT19"/>
    <property type="match status" value="1"/>
</dbReference>
<feature type="compositionally biased region" description="Polar residues" evidence="7">
    <location>
        <begin position="48"/>
        <end position="63"/>
    </location>
</feature>
<dbReference type="GO" id="GO:0008168">
    <property type="term" value="F:methyltransferase activity"/>
    <property type="evidence" value="ECO:0007669"/>
    <property type="project" value="UniProtKB-UniRule"/>
</dbReference>
<keyword evidence="4 6" id="KW-0735">Signal-anchor</keyword>
<evidence type="ECO:0000256" key="4">
    <source>
        <dbReference type="ARBA" id="ARBA00022968"/>
    </source>
</evidence>
<accession>A0A9Q0KY29</accession>
<dbReference type="Pfam" id="PF03141">
    <property type="entry name" value="Methyltransf_29"/>
    <property type="match status" value="1"/>
</dbReference>
<dbReference type="GO" id="GO:0005768">
    <property type="term" value="C:endosome"/>
    <property type="evidence" value="ECO:0007669"/>
    <property type="project" value="TreeGrafter"/>
</dbReference>
<comment type="similarity">
    <text evidence="2 6">Belongs to the methyltransferase superfamily.</text>
</comment>
<evidence type="ECO:0000256" key="3">
    <source>
        <dbReference type="ARBA" id="ARBA00022603"/>
    </source>
</evidence>
<dbReference type="InterPro" id="IPR004159">
    <property type="entry name" value="Put_SAM_MeTrfase"/>
</dbReference>
<feature type="transmembrane region" description="Helical" evidence="6">
    <location>
        <begin position="14"/>
        <end position="33"/>
    </location>
</feature>
<comment type="caution">
    <text evidence="8">The sequence shown here is derived from an EMBL/GenBank/DDBJ whole genome shotgun (WGS) entry which is preliminary data.</text>
</comment>
<proteinExistence type="inferred from homology"/>
<evidence type="ECO:0000256" key="7">
    <source>
        <dbReference type="SAM" id="MobiDB-lite"/>
    </source>
</evidence>
<dbReference type="PANTHER" id="PTHR10108">
    <property type="entry name" value="SAM-DEPENDENT METHYLTRANSFERASE"/>
    <property type="match status" value="1"/>
</dbReference>
<dbReference type="PANTHER" id="PTHR10108:SF887">
    <property type="entry name" value="METHYLTRANSFERASE PMT22-RELATED"/>
    <property type="match status" value="1"/>
</dbReference>
<dbReference type="AlphaFoldDB" id="A0A9Q0KY29"/>
<dbReference type="EC" id="2.1.1.-" evidence="6"/>
<feature type="region of interest" description="Disordered" evidence="7">
    <location>
        <begin position="48"/>
        <end position="91"/>
    </location>
</feature>
<keyword evidence="9" id="KW-1185">Reference proteome</keyword>
<evidence type="ECO:0000256" key="5">
    <source>
        <dbReference type="ARBA" id="ARBA00037847"/>
    </source>
</evidence>
<feature type="compositionally biased region" description="Basic and acidic residues" evidence="7">
    <location>
        <begin position="73"/>
        <end position="82"/>
    </location>
</feature>
<evidence type="ECO:0000256" key="6">
    <source>
        <dbReference type="RuleBase" id="RU366043"/>
    </source>
</evidence>
<name>A0A9Q0KY29_9MAGN</name>
<dbReference type="Proteomes" id="UP001141806">
    <property type="component" value="Unassembled WGS sequence"/>
</dbReference>
<dbReference type="SUPFAM" id="SSF53335">
    <property type="entry name" value="S-adenosyl-L-methionine-dependent methyltransferases"/>
    <property type="match status" value="2"/>
</dbReference>
<dbReference type="GO" id="GO:0005802">
    <property type="term" value="C:trans-Golgi network"/>
    <property type="evidence" value="ECO:0007669"/>
    <property type="project" value="TreeGrafter"/>
</dbReference>
<protein>
    <recommendedName>
        <fullName evidence="6">Methyltransferase</fullName>
        <ecNumber evidence="6">2.1.1.-</ecNumber>
    </recommendedName>
</protein>
<keyword evidence="3 6" id="KW-0489">Methyltransferase</keyword>
<reference evidence="8" key="1">
    <citation type="journal article" date="2023" name="Plant J.">
        <title>The genome of the king protea, Protea cynaroides.</title>
        <authorList>
            <person name="Chang J."/>
            <person name="Duong T.A."/>
            <person name="Schoeman C."/>
            <person name="Ma X."/>
            <person name="Roodt D."/>
            <person name="Barker N."/>
            <person name="Li Z."/>
            <person name="Van de Peer Y."/>
            <person name="Mizrachi E."/>
        </authorList>
    </citation>
    <scope>NUCLEOTIDE SEQUENCE</scope>
    <source>
        <tissue evidence="8">Young leaves</tissue>
    </source>
</reference>
<comment type="subcellular location">
    <subcellularLocation>
        <location evidence="5">Endomembrane system</location>
        <topology evidence="5">Single-pass membrane protein</topology>
    </subcellularLocation>
    <subcellularLocation>
        <location evidence="1 6">Membrane</location>
        <topology evidence="1 6">Single-pass type II membrane protein</topology>
    </subcellularLocation>
</comment>
<keyword evidence="6" id="KW-0325">Glycoprotein</keyword>
<gene>
    <name evidence="8" type="ORF">NE237_009607</name>
</gene>
<keyword evidence="6" id="KW-0812">Transmembrane</keyword>
<keyword evidence="6" id="KW-0808">Transferase</keyword>
<organism evidence="8 9">
    <name type="scientific">Protea cynaroides</name>
    <dbReference type="NCBI Taxonomy" id="273540"/>
    <lineage>
        <taxon>Eukaryota</taxon>
        <taxon>Viridiplantae</taxon>
        <taxon>Streptophyta</taxon>
        <taxon>Embryophyta</taxon>
        <taxon>Tracheophyta</taxon>
        <taxon>Spermatophyta</taxon>
        <taxon>Magnoliopsida</taxon>
        <taxon>Proteales</taxon>
        <taxon>Proteaceae</taxon>
        <taxon>Protea</taxon>
    </lineage>
</organism>
<evidence type="ECO:0000256" key="2">
    <source>
        <dbReference type="ARBA" id="ARBA00008361"/>
    </source>
</evidence>
<dbReference type="OrthoDB" id="2013972at2759"/>
<dbReference type="InterPro" id="IPR029063">
    <property type="entry name" value="SAM-dependent_MTases_sf"/>
</dbReference>
<keyword evidence="6" id="KW-0472">Membrane</keyword>
<dbReference type="GO" id="GO:0016020">
    <property type="term" value="C:membrane"/>
    <property type="evidence" value="ECO:0007669"/>
    <property type="project" value="UniProtKB-SubCell"/>
</dbReference>